<evidence type="ECO:0008006" key="6">
    <source>
        <dbReference type="Google" id="ProtNLM"/>
    </source>
</evidence>
<keyword evidence="3" id="KW-1133">Transmembrane helix</keyword>
<evidence type="ECO:0000313" key="5">
    <source>
        <dbReference type="Proteomes" id="UP001601197"/>
    </source>
</evidence>
<keyword evidence="3" id="KW-0472">Membrane</keyword>
<dbReference type="Proteomes" id="UP001601197">
    <property type="component" value="Unassembled WGS sequence"/>
</dbReference>
<keyword evidence="1" id="KW-0805">Transcription regulation</keyword>
<gene>
    <name evidence="4" type="ORF">ACFYNZ_14290</name>
</gene>
<accession>A0ABW6KTY1</accession>
<evidence type="ECO:0000256" key="1">
    <source>
        <dbReference type="ARBA" id="ARBA00023015"/>
    </source>
</evidence>
<comment type="caution">
    <text evidence="4">The sequence shown here is derived from an EMBL/GenBank/DDBJ whole genome shotgun (WGS) entry which is preliminary data.</text>
</comment>
<dbReference type="RefSeq" id="WP_388347086.1">
    <property type="nucleotide sequence ID" value="NZ_JBIAFJ010000010.1"/>
</dbReference>
<dbReference type="InterPro" id="IPR041916">
    <property type="entry name" value="Anti_sigma_zinc_sf"/>
</dbReference>
<keyword evidence="2" id="KW-0804">Transcription</keyword>
<dbReference type="EMBL" id="JBIAFJ010000010">
    <property type="protein sequence ID" value="MFE9170672.1"/>
    <property type="molecule type" value="Genomic_DNA"/>
</dbReference>
<sequence length="251" mass="25756">MPSELTCEELREIGAEIALGVLPGRQRAGAVAHLEECADCREYVRQLTFVGDRLIGLLPCGEPPVGFESRVAQALTQEAAGRGGPSRARGSGFPRRRALGRIRPQVAAVSGVLVLAIGFGGWAIGTAIEDTLARPAPATAGTGMLWGGLVSADAAGKPAGEIYAHRGSPGWIYMTVDLPGNSTSHDGKVSCLLVDKNGTTVRAGEFTLRGGRGSWGGPAAVDPATLAAVRVTAPDGTVLARAHLAAGTDET</sequence>
<organism evidence="4 5">
    <name type="scientific">Streptomyces kebangsaanensis</name>
    <dbReference type="NCBI Taxonomy" id="864058"/>
    <lineage>
        <taxon>Bacteria</taxon>
        <taxon>Bacillati</taxon>
        <taxon>Actinomycetota</taxon>
        <taxon>Actinomycetes</taxon>
        <taxon>Kitasatosporales</taxon>
        <taxon>Streptomycetaceae</taxon>
        <taxon>Streptomyces</taxon>
    </lineage>
</organism>
<evidence type="ECO:0000313" key="4">
    <source>
        <dbReference type="EMBL" id="MFE9170672.1"/>
    </source>
</evidence>
<name>A0ABW6KTY1_9ACTN</name>
<dbReference type="Gene3D" id="1.10.10.1320">
    <property type="entry name" value="Anti-sigma factor, zinc-finger domain"/>
    <property type="match status" value="1"/>
</dbReference>
<keyword evidence="5" id="KW-1185">Reference proteome</keyword>
<feature type="transmembrane region" description="Helical" evidence="3">
    <location>
        <begin position="106"/>
        <end position="125"/>
    </location>
</feature>
<reference evidence="4 5" key="1">
    <citation type="submission" date="2024-10" db="EMBL/GenBank/DDBJ databases">
        <title>The Natural Products Discovery Center: Release of the First 8490 Sequenced Strains for Exploring Actinobacteria Biosynthetic Diversity.</title>
        <authorList>
            <person name="Kalkreuter E."/>
            <person name="Kautsar S.A."/>
            <person name="Yang D."/>
            <person name="Bader C.D."/>
            <person name="Teijaro C.N."/>
            <person name="Fluegel L."/>
            <person name="Davis C.M."/>
            <person name="Simpson J.R."/>
            <person name="Lauterbach L."/>
            <person name="Steele A.D."/>
            <person name="Gui C."/>
            <person name="Meng S."/>
            <person name="Li G."/>
            <person name="Viehrig K."/>
            <person name="Ye F."/>
            <person name="Su P."/>
            <person name="Kiefer A.F."/>
            <person name="Nichols A."/>
            <person name="Cepeda A.J."/>
            <person name="Yan W."/>
            <person name="Fan B."/>
            <person name="Jiang Y."/>
            <person name="Adhikari A."/>
            <person name="Zheng C.-J."/>
            <person name="Schuster L."/>
            <person name="Cowan T.M."/>
            <person name="Smanski M.J."/>
            <person name="Chevrette M.G."/>
            <person name="De Carvalho L.P.S."/>
            <person name="Shen B."/>
        </authorList>
    </citation>
    <scope>NUCLEOTIDE SEQUENCE [LARGE SCALE GENOMIC DNA]</scope>
    <source>
        <strain evidence="4 5">NPDC007147</strain>
    </source>
</reference>
<proteinExistence type="predicted"/>
<keyword evidence="3" id="KW-0812">Transmembrane</keyword>
<protein>
    <recommendedName>
        <fullName evidence="6">Zf-HC2 domain-containing protein</fullName>
    </recommendedName>
</protein>
<evidence type="ECO:0000256" key="3">
    <source>
        <dbReference type="SAM" id="Phobius"/>
    </source>
</evidence>
<evidence type="ECO:0000256" key="2">
    <source>
        <dbReference type="ARBA" id="ARBA00023163"/>
    </source>
</evidence>